<dbReference type="GO" id="GO:0000155">
    <property type="term" value="F:phosphorelay sensor kinase activity"/>
    <property type="evidence" value="ECO:0007669"/>
    <property type="project" value="InterPro"/>
</dbReference>
<feature type="domain" description="HAMP" evidence="8">
    <location>
        <begin position="179"/>
        <end position="231"/>
    </location>
</feature>
<keyword evidence="10" id="KW-1185">Reference proteome</keyword>
<protein>
    <submittedName>
        <fullName evidence="9">Histidine kinase</fullName>
    </submittedName>
</protein>
<evidence type="ECO:0000256" key="2">
    <source>
        <dbReference type="ARBA" id="ARBA00022553"/>
    </source>
</evidence>
<dbReference type="SUPFAM" id="SSF55874">
    <property type="entry name" value="ATPase domain of HSP90 chaperone/DNA topoisomerase II/histidine kinase"/>
    <property type="match status" value="1"/>
</dbReference>
<evidence type="ECO:0000256" key="3">
    <source>
        <dbReference type="ARBA" id="ARBA00022679"/>
    </source>
</evidence>
<comment type="subcellular location">
    <subcellularLocation>
        <location evidence="1">Membrane</location>
    </subcellularLocation>
</comment>
<dbReference type="CDD" id="cd16917">
    <property type="entry name" value="HATPase_UhpB-NarQ-NarX-like"/>
    <property type="match status" value="1"/>
</dbReference>
<dbReference type="PANTHER" id="PTHR24421">
    <property type="entry name" value="NITRATE/NITRITE SENSOR PROTEIN NARX-RELATED"/>
    <property type="match status" value="1"/>
</dbReference>
<feature type="coiled-coil region" evidence="6">
    <location>
        <begin position="219"/>
        <end position="246"/>
    </location>
</feature>
<dbReference type="PROSITE" id="PS50885">
    <property type="entry name" value="HAMP"/>
    <property type="match status" value="1"/>
</dbReference>
<evidence type="ECO:0000256" key="4">
    <source>
        <dbReference type="ARBA" id="ARBA00022777"/>
    </source>
</evidence>
<reference evidence="9 10" key="1">
    <citation type="journal article" date="2024" name="Microbiology">
        <title>Methylomarinum rosea sp. nov., a novel halophilic methanotrophic bacterium from the hypersaline Lake Elton.</title>
        <authorList>
            <person name="Suleimanov R.Z."/>
            <person name="Oshkin I.Y."/>
            <person name="Danilova O.V."/>
            <person name="Suzina N.E."/>
            <person name="Dedysh S.N."/>
        </authorList>
    </citation>
    <scope>NUCLEOTIDE SEQUENCE [LARGE SCALE GENOMIC DNA]</scope>
    <source>
        <strain evidence="9 10">Ch1-1</strain>
        <plasmid evidence="10">unnamed2</plasmid>
    </source>
</reference>
<dbReference type="Gene3D" id="6.10.340.10">
    <property type="match status" value="1"/>
</dbReference>
<dbReference type="Pfam" id="PF07730">
    <property type="entry name" value="HisKA_3"/>
    <property type="match status" value="1"/>
</dbReference>
<keyword evidence="7" id="KW-0472">Membrane</keyword>
<evidence type="ECO:0000256" key="7">
    <source>
        <dbReference type="SAM" id="Phobius"/>
    </source>
</evidence>
<evidence type="ECO:0000256" key="1">
    <source>
        <dbReference type="ARBA" id="ARBA00004370"/>
    </source>
</evidence>
<gene>
    <name evidence="9" type="ORF">Q9L42_020400</name>
</gene>
<dbReference type="InterPro" id="IPR003660">
    <property type="entry name" value="HAMP_dom"/>
</dbReference>
<geneLocation type="plasmid" evidence="9 10">
    <name>unnamed2</name>
</geneLocation>
<organism evidence="9 10">
    <name type="scientific">Methylomarinum roseum</name>
    <dbReference type="NCBI Taxonomy" id="3067653"/>
    <lineage>
        <taxon>Bacteria</taxon>
        <taxon>Pseudomonadati</taxon>
        <taxon>Pseudomonadota</taxon>
        <taxon>Gammaproteobacteria</taxon>
        <taxon>Methylococcales</taxon>
        <taxon>Methylococcaceae</taxon>
        <taxon>Methylomarinum</taxon>
    </lineage>
</organism>
<dbReference type="GO" id="GO:0016020">
    <property type="term" value="C:membrane"/>
    <property type="evidence" value="ECO:0007669"/>
    <property type="project" value="UniProtKB-SubCell"/>
</dbReference>
<sequence>MNLKFHLLLRIVLIAVACLIATAAYVLYQADQQAIRDTQVTAESIDKQLELQLMRIDAGFGQPERFPDFNLWKETSPASGICISYLSADNSLRRNICHGAKITSRSWPMWFESFYQWAFHPGLEVVRPVEFKGRIHGSVIVAPSAEMEIANAWQNIRGLMGLSASSTLALCLLVYFALSRALHPAQMIVAGLEKMEKGELSLRLPVFELDEWQRTGKAINQLAASLEQLLSERKKLAIKLMNIQEEERRYLARELHDEFGQCLAAINAVAASISQTAENECPELVPEGKKISRIVHHMMESIRGLLLRLRPSDIDELGLTVSLKSLVAGWNASSGGKTHYNLAVHGDLDRLPEPIPVTIFRIVQECLTNVSKHSAANHAKVTLRTVSENSSITTIELIIEDDGKAKKLPFEDGPGIGLLGIRERVTALGGRLTLKTGNPSGLAVHVWLPVQPLSGTQI</sequence>
<dbReference type="SMART" id="SM00304">
    <property type="entry name" value="HAMP"/>
    <property type="match status" value="1"/>
</dbReference>
<dbReference type="Gene3D" id="1.20.5.1930">
    <property type="match status" value="1"/>
</dbReference>
<evidence type="ECO:0000256" key="5">
    <source>
        <dbReference type="ARBA" id="ARBA00023012"/>
    </source>
</evidence>
<dbReference type="Proteomes" id="UP001225378">
    <property type="component" value="Plasmid unnamed2"/>
</dbReference>
<dbReference type="EMBL" id="CP157744">
    <property type="protein sequence ID" value="XBS22677.1"/>
    <property type="molecule type" value="Genomic_DNA"/>
</dbReference>
<dbReference type="KEGG" id="mech:Q9L42_020400"/>
<accession>A0AAU7P0A2</accession>
<evidence type="ECO:0000256" key="6">
    <source>
        <dbReference type="SAM" id="Coils"/>
    </source>
</evidence>
<dbReference type="Pfam" id="PF02518">
    <property type="entry name" value="HATPase_c"/>
    <property type="match status" value="1"/>
</dbReference>
<keyword evidence="3" id="KW-0808">Transferase</keyword>
<evidence type="ECO:0000313" key="9">
    <source>
        <dbReference type="EMBL" id="XBS22677.1"/>
    </source>
</evidence>
<dbReference type="PANTHER" id="PTHR24421:SF58">
    <property type="entry name" value="SIGNAL TRANSDUCTION HISTIDINE-PROTEIN KINASE_PHOSPHATASE UHPB"/>
    <property type="match status" value="1"/>
</dbReference>
<dbReference type="InterPro" id="IPR050482">
    <property type="entry name" value="Sensor_HK_TwoCompSys"/>
</dbReference>
<keyword evidence="5" id="KW-0902">Two-component regulatory system</keyword>
<keyword evidence="6" id="KW-0175">Coiled coil</keyword>
<dbReference type="CDD" id="cd06225">
    <property type="entry name" value="HAMP"/>
    <property type="match status" value="1"/>
</dbReference>
<name>A0AAU7P0A2_9GAMM</name>
<dbReference type="Gene3D" id="3.30.565.10">
    <property type="entry name" value="Histidine kinase-like ATPase, C-terminal domain"/>
    <property type="match status" value="1"/>
</dbReference>
<keyword evidence="4 9" id="KW-0418">Kinase</keyword>
<dbReference type="AlphaFoldDB" id="A0AAU7P0A2"/>
<dbReference type="InterPro" id="IPR011712">
    <property type="entry name" value="Sig_transdc_His_kin_sub3_dim/P"/>
</dbReference>
<dbReference type="InterPro" id="IPR036890">
    <property type="entry name" value="HATPase_C_sf"/>
</dbReference>
<feature type="transmembrane region" description="Helical" evidence="7">
    <location>
        <begin position="7"/>
        <end position="28"/>
    </location>
</feature>
<keyword evidence="2" id="KW-0597">Phosphoprotein</keyword>
<evidence type="ECO:0000259" key="8">
    <source>
        <dbReference type="PROSITE" id="PS50885"/>
    </source>
</evidence>
<evidence type="ECO:0000313" key="10">
    <source>
        <dbReference type="Proteomes" id="UP001225378"/>
    </source>
</evidence>
<feature type="transmembrane region" description="Helical" evidence="7">
    <location>
        <begin position="159"/>
        <end position="178"/>
    </location>
</feature>
<keyword evidence="9" id="KW-0614">Plasmid</keyword>
<dbReference type="GO" id="GO:0046983">
    <property type="term" value="F:protein dimerization activity"/>
    <property type="evidence" value="ECO:0007669"/>
    <property type="project" value="InterPro"/>
</dbReference>
<dbReference type="InterPro" id="IPR003594">
    <property type="entry name" value="HATPase_dom"/>
</dbReference>
<proteinExistence type="predicted"/>
<keyword evidence="7" id="KW-0812">Transmembrane</keyword>
<dbReference type="RefSeq" id="WP_349432796.1">
    <property type="nucleotide sequence ID" value="NZ_CP157744.1"/>
</dbReference>
<keyword evidence="7" id="KW-1133">Transmembrane helix</keyword>